<dbReference type="CDD" id="cd06580">
    <property type="entry name" value="TM_PBP1_transp_TpRbsC_like"/>
    <property type="match status" value="1"/>
</dbReference>
<evidence type="ECO:0000256" key="4">
    <source>
        <dbReference type="ARBA" id="ARBA00022989"/>
    </source>
</evidence>
<feature type="transmembrane region" description="Helical" evidence="7">
    <location>
        <begin position="233"/>
        <end position="252"/>
    </location>
</feature>
<dbReference type="GO" id="GO:0022857">
    <property type="term" value="F:transmembrane transporter activity"/>
    <property type="evidence" value="ECO:0007669"/>
    <property type="project" value="InterPro"/>
</dbReference>
<comment type="subcellular location">
    <subcellularLocation>
        <location evidence="1">Cell membrane</location>
        <topology evidence="1">Multi-pass membrane protein</topology>
    </subcellularLocation>
</comment>
<dbReference type="AlphaFoldDB" id="A0A8T4INX6"/>
<dbReference type="InterPro" id="IPR001851">
    <property type="entry name" value="ABC_transp_permease"/>
</dbReference>
<feature type="transmembrane region" description="Helical" evidence="7">
    <location>
        <begin position="151"/>
        <end position="169"/>
    </location>
</feature>
<dbReference type="PANTHER" id="PTHR43370:SF1">
    <property type="entry name" value="GUANOSINE ABC TRANSPORTER PERMEASE PROTEIN NUPQ"/>
    <property type="match status" value="1"/>
</dbReference>
<feature type="transmembrane region" description="Helical" evidence="7">
    <location>
        <begin position="96"/>
        <end position="117"/>
    </location>
</feature>
<name>A0A8T4INX6_9ACTN</name>
<reference evidence="8" key="1">
    <citation type="submission" date="2021-04" db="EMBL/GenBank/DDBJ databases">
        <title>Sequencing of actinobacteria type strains.</title>
        <authorList>
            <person name="Nguyen G.-S."/>
            <person name="Wentzel A."/>
        </authorList>
    </citation>
    <scope>NUCLEOTIDE SEQUENCE</scope>
    <source>
        <strain evidence="8">DSM 42095</strain>
    </source>
</reference>
<evidence type="ECO:0000256" key="6">
    <source>
        <dbReference type="SAM" id="MobiDB-lite"/>
    </source>
</evidence>
<keyword evidence="2" id="KW-1003">Cell membrane</keyword>
<feature type="transmembrane region" description="Helical" evidence="7">
    <location>
        <begin position="41"/>
        <end position="59"/>
    </location>
</feature>
<sequence>MSTNIAARPGSKGDGNGNGNGDGKGAGAVAERVRRKLSYPVVLLIIAGALVLLSLLRVVTDANQLTASGQYSSALAAAVPIGLAGLGGLWAERAGVINIGLEGMMMLGAFAAGWVGWQYGPWAAALAGIIGGALGGLLHAVATVTFGVDHIVSGVAINILALGVVQYLAKLWFGAEGSAAAEAGGNDKQSPPMDDMPTFTVPGLADGLQSIEKHHWFLVSDLAGILGAFVDEVSWLTVLAVVIFAASFFLLWRSPFGLRLRSCGESPVAAETLGVNVYTYKYAAVVVSGALAGLGGAFLAIGVHIYQDQQTGGRGYIGLATMIFGNWRPGGVAMGAGLFGFMDALQLRAGGPTVHALLLLVAVLLVGVAVWKLRAGTRAARVQALVSVVVAVGLLVWYFSTDTVPLEFVEMTPYVTTLLVLSLAAQRLRAPKAVGKPYRRGQGT</sequence>
<dbReference type="Proteomes" id="UP000675554">
    <property type="component" value="Unassembled WGS sequence"/>
</dbReference>
<feature type="transmembrane region" description="Helical" evidence="7">
    <location>
        <begin position="123"/>
        <end position="144"/>
    </location>
</feature>
<evidence type="ECO:0000256" key="1">
    <source>
        <dbReference type="ARBA" id="ARBA00004651"/>
    </source>
</evidence>
<organism evidence="8 9">
    <name type="scientific">Streptomyces daliensis</name>
    <dbReference type="NCBI Taxonomy" id="299421"/>
    <lineage>
        <taxon>Bacteria</taxon>
        <taxon>Bacillati</taxon>
        <taxon>Actinomycetota</taxon>
        <taxon>Actinomycetes</taxon>
        <taxon>Kitasatosporales</taxon>
        <taxon>Streptomycetaceae</taxon>
        <taxon>Streptomyces</taxon>
    </lineage>
</organism>
<gene>
    <name evidence="8" type="ORF">KDA82_08900</name>
</gene>
<accession>A0A8T4INX6</accession>
<keyword evidence="3 7" id="KW-0812">Transmembrane</keyword>
<comment type="caution">
    <text evidence="8">The sequence shown here is derived from an EMBL/GenBank/DDBJ whole genome shotgun (WGS) entry which is preliminary data.</text>
</comment>
<protein>
    <submittedName>
        <fullName evidence="8">ABC transporter permease</fullName>
    </submittedName>
</protein>
<evidence type="ECO:0000313" key="9">
    <source>
        <dbReference type="Proteomes" id="UP000675554"/>
    </source>
</evidence>
<keyword evidence="5 7" id="KW-0472">Membrane</keyword>
<feature type="region of interest" description="Disordered" evidence="6">
    <location>
        <begin position="1"/>
        <end position="25"/>
    </location>
</feature>
<evidence type="ECO:0000256" key="5">
    <source>
        <dbReference type="ARBA" id="ARBA00023136"/>
    </source>
</evidence>
<dbReference type="Pfam" id="PF02653">
    <property type="entry name" value="BPD_transp_2"/>
    <property type="match status" value="1"/>
</dbReference>
<evidence type="ECO:0000256" key="3">
    <source>
        <dbReference type="ARBA" id="ARBA00022692"/>
    </source>
</evidence>
<keyword evidence="9" id="KW-1185">Reference proteome</keyword>
<evidence type="ECO:0000256" key="7">
    <source>
        <dbReference type="SAM" id="Phobius"/>
    </source>
</evidence>
<dbReference type="PANTHER" id="PTHR43370">
    <property type="entry name" value="SUGAR ABC TRANSPORTER INTEGRAL MEMBRANE PROTEIN-RELATED"/>
    <property type="match status" value="1"/>
</dbReference>
<dbReference type="GO" id="GO:0005886">
    <property type="term" value="C:plasma membrane"/>
    <property type="evidence" value="ECO:0007669"/>
    <property type="project" value="UniProtKB-SubCell"/>
</dbReference>
<dbReference type="EMBL" id="JAGSMN010000173">
    <property type="protein sequence ID" value="MBR7673130.1"/>
    <property type="molecule type" value="Genomic_DNA"/>
</dbReference>
<evidence type="ECO:0000313" key="8">
    <source>
        <dbReference type="EMBL" id="MBR7673130.1"/>
    </source>
</evidence>
<feature type="transmembrane region" description="Helical" evidence="7">
    <location>
        <begin position="282"/>
        <end position="306"/>
    </location>
</feature>
<feature type="transmembrane region" description="Helical" evidence="7">
    <location>
        <begin position="380"/>
        <end position="399"/>
    </location>
</feature>
<keyword evidence="4 7" id="KW-1133">Transmembrane helix</keyword>
<feature type="transmembrane region" description="Helical" evidence="7">
    <location>
        <begin position="354"/>
        <end position="373"/>
    </location>
</feature>
<evidence type="ECO:0000256" key="2">
    <source>
        <dbReference type="ARBA" id="ARBA00022475"/>
    </source>
</evidence>
<proteinExistence type="predicted"/>
<feature type="transmembrane region" description="Helical" evidence="7">
    <location>
        <begin position="71"/>
        <end position="89"/>
    </location>
</feature>
<feature type="compositionally biased region" description="Gly residues" evidence="6">
    <location>
        <begin position="12"/>
        <end position="25"/>
    </location>
</feature>